<evidence type="ECO:0000256" key="11">
    <source>
        <dbReference type="SAM" id="MobiDB-lite"/>
    </source>
</evidence>
<organism evidence="12 13">
    <name type="scientific">Ascosphaera apis ARSEF 7405</name>
    <dbReference type="NCBI Taxonomy" id="392613"/>
    <lineage>
        <taxon>Eukaryota</taxon>
        <taxon>Fungi</taxon>
        <taxon>Dikarya</taxon>
        <taxon>Ascomycota</taxon>
        <taxon>Pezizomycotina</taxon>
        <taxon>Eurotiomycetes</taxon>
        <taxon>Eurotiomycetidae</taxon>
        <taxon>Onygenales</taxon>
        <taxon>Ascosphaeraceae</taxon>
        <taxon>Ascosphaera</taxon>
    </lineage>
</organism>
<evidence type="ECO:0000256" key="8">
    <source>
        <dbReference type="ARBA" id="ARBA00023136"/>
    </source>
</evidence>
<dbReference type="EC" id="4.4.1.17" evidence="10"/>
<accession>A0A167W424</accession>
<dbReference type="AlphaFoldDB" id="A0A167W424"/>
<protein>
    <recommendedName>
        <fullName evidence="10">Holocytochrome c-type synthase</fullName>
        <ecNumber evidence="10">4.4.1.17</ecNumber>
    </recommendedName>
</protein>
<dbReference type="PANTHER" id="PTHR12743:SF3">
    <property type="entry name" value="HOLOCYTOCHROME-C SYNTHASE"/>
    <property type="match status" value="1"/>
</dbReference>
<dbReference type="GO" id="GO:0004408">
    <property type="term" value="F:holocytochrome-c synthase activity"/>
    <property type="evidence" value="ECO:0007669"/>
    <property type="project" value="UniProtKB-EC"/>
</dbReference>
<keyword evidence="3 10" id="KW-0349">Heme</keyword>
<feature type="compositionally biased region" description="Polar residues" evidence="11">
    <location>
        <begin position="50"/>
        <end position="59"/>
    </location>
</feature>
<dbReference type="GO" id="GO:0005743">
    <property type="term" value="C:mitochondrial inner membrane"/>
    <property type="evidence" value="ECO:0007669"/>
    <property type="project" value="UniProtKB-SubCell"/>
</dbReference>
<comment type="catalytic activity">
    <reaction evidence="10">
        <text>holo-[cytochrome c] = apo-[cytochrome c] + heme b</text>
        <dbReference type="Rhea" id="RHEA:22648"/>
        <dbReference type="Rhea" id="RHEA-COMP:10725"/>
        <dbReference type="Rhea" id="RHEA-COMP:10726"/>
        <dbReference type="ChEBI" id="CHEBI:29950"/>
        <dbReference type="ChEBI" id="CHEBI:60344"/>
        <dbReference type="ChEBI" id="CHEBI:83739"/>
        <dbReference type="EC" id="4.4.1.17"/>
    </reaction>
</comment>
<keyword evidence="4 10" id="KW-0479">Metal-binding</keyword>
<feature type="compositionally biased region" description="Low complexity" evidence="11">
    <location>
        <begin position="8"/>
        <end position="25"/>
    </location>
</feature>
<dbReference type="VEuPathDB" id="FungiDB:AAP_04947"/>
<comment type="similarity">
    <text evidence="2 10">Belongs to the cytochrome c-type heme lyase family.</text>
</comment>
<feature type="region of interest" description="Disordered" evidence="11">
    <location>
        <begin position="1"/>
        <end position="173"/>
    </location>
</feature>
<keyword evidence="6 10" id="KW-0408">Iron</keyword>
<dbReference type="OrthoDB" id="4206722at2759"/>
<keyword evidence="13" id="KW-1185">Reference proteome</keyword>
<evidence type="ECO:0000256" key="7">
    <source>
        <dbReference type="ARBA" id="ARBA00023128"/>
    </source>
</evidence>
<keyword evidence="7 10" id="KW-0496">Mitochondrion</keyword>
<comment type="caution">
    <text evidence="12">The sequence shown here is derived from an EMBL/GenBank/DDBJ whole genome shotgun (WGS) entry which is preliminary data.</text>
</comment>
<evidence type="ECO:0000256" key="1">
    <source>
        <dbReference type="ARBA" id="ARBA00004273"/>
    </source>
</evidence>
<dbReference type="Pfam" id="PF01265">
    <property type="entry name" value="Cyto_heme_lyase"/>
    <property type="match status" value="1"/>
</dbReference>
<sequence>MGWFWSDAQPSAATAAPPQQQQQQQKPSGHPIEGDISKCPVMHNADSAASPLNNPNSPFYTGAQQPKQQQQAEQPASAWSKVMGYVNSPSSNQQQTPSQPTSSSRADKCPVMHDRNNPSSPLNNPNSPFYIAPSAGGSADDKPTQMTIPSHPQQPPQTTPEESPDSSSSWTAKLNPLNYMPTISNTKTSPTQTIELKTERMSSSIPRADPTADGKGSVWDYPSPQQMYNAVIRKGHTDTDPSGIPAMVAVHNWLNEGTWAEVERWDSVFRGRTLWEAWKMCAKGRENLDEMLEKQEEERERMAMVQGAKVNGGPKLERFQGRPGELTPRARMYGVLGRMFPQKYSDVPPFDRHDWYVQRQTLRGPITMRYVIDFYSCPPEPDGMPAFNVDIRPALDSPRAASERFIMWAGDFWWRMSGGVVREAERRKREVEGQGQGH</sequence>
<reference evidence="12 13" key="1">
    <citation type="journal article" date="2016" name="Genome Biol. Evol.">
        <title>Divergent and convergent evolution of fungal pathogenicity.</title>
        <authorList>
            <person name="Shang Y."/>
            <person name="Xiao G."/>
            <person name="Zheng P."/>
            <person name="Cen K."/>
            <person name="Zhan S."/>
            <person name="Wang C."/>
        </authorList>
    </citation>
    <scope>NUCLEOTIDE SEQUENCE [LARGE SCALE GENOMIC DNA]</scope>
    <source>
        <strain evidence="12 13">ARSEF 7405</strain>
    </source>
</reference>
<evidence type="ECO:0000256" key="4">
    <source>
        <dbReference type="ARBA" id="ARBA00022723"/>
    </source>
</evidence>
<evidence type="ECO:0000256" key="6">
    <source>
        <dbReference type="ARBA" id="ARBA00023004"/>
    </source>
</evidence>
<evidence type="ECO:0000256" key="10">
    <source>
        <dbReference type="RuleBase" id="RU363130"/>
    </source>
</evidence>
<dbReference type="PROSITE" id="PS00822">
    <property type="entry name" value="CYTO_HEME_LYASE_2"/>
    <property type="match status" value="1"/>
</dbReference>
<keyword evidence="8 10" id="KW-0472">Membrane</keyword>
<comment type="function">
    <text evidence="10">Lyase that catalyzes the covalent linking of the heme group to the cytochrome C apoprotein to produce the mature functional cytochrome.</text>
</comment>
<feature type="compositionally biased region" description="Low complexity" evidence="11">
    <location>
        <begin position="63"/>
        <end position="78"/>
    </location>
</feature>
<comment type="subcellular location">
    <subcellularLocation>
        <location evidence="1 10">Mitochondrion inner membrane</location>
    </subcellularLocation>
</comment>
<dbReference type="EMBL" id="AZGZ01000026">
    <property type="protein sequence ID" value="KZZ88375.1"/>
    <property type="molecule type" value="Genomic_DNA"/>
</dbReference>
<gene>
    <name evidence="12" type="ORF">AAP_04947</name>
</gene>
<evidence type="ECO:0000313" key="13">
    <source>
        <dbReference type="Proteomes" id="UP000242877"/>
    </source>
</evidence>
<evidence type="ECO:0000313" key="12">
    <source>
        <dbReference type="EMBL" id="KZZ88375.1"/>
    </source>
</evidence>
<dbReference type="PANTHER" id="PTHR12743">
    <property type="entry name" value="CYTOCHROME C1 HEME LYASE"/>
    <property type="match status" value="1"/>
</dbReference>
<dbReference type="InterPro" id="IPR000511">
    <property type="entry name" value="Holocyt_c/c1_synthase"/>
</dbReference>
<feature type="compositionally biased region" description="Low complexity" evidence="11">
    <location>
        <begin position="87"/>
        <end position="104"/>
    </location>
</feature>
<evidence type="ECO:0000256" key="3">
    <source>
        <dbReference type="ARBA" id="ARBA00022617"/>
    </source>
</evidence>
<keyword evidence="9 10" id="KW-0456">Lyase</keyword>
<dbReference type="Proteomes" id="UP000242877">
    <property type="component" value="Unassembled WGS sequence"/>
</dbReference>
<evidence type="ECO:0000256" key="9">
    <source>
        <dbReference type="ARBA" id="ARBA00023239"/>
    </source>
</evidence>
<evidence type="ECO:0000256" key="2">
    <source>
        <dbReference type="ARBA" id="ARBA00007255"/>
    </source>
</evidence>
<dbReference type="GO" id="GO:0046872">
    <property type="term" value="F:metal ion binding"/>
    <property type="evidence" value="ECO:0007669"/>
    <property type="project" value="UniProtKB-KW"/>
</dbReference>
<keyword evidence="5 10" id="KW-0999">Mitochondrion inner membrane</keyword>
<name>A0A167W424_9EURO</name>
<feature type="region of interest" description="Disordered" evidence="11">
    <location>
        <begin position="199"/>
        <end position="221"/>
    </location>
</feature>
<feature type="compositionally biased region" description="Low complexity" evidence="11">
    <location>
        <begin position="159"/>
        <end position="169"/>
    </location>
</feature>
<feature type="compositionally biased region" description="Low complexity" evidence="11">
    <location>
        <begin position="117"/>
        <end position="128"/>
    </location>
</feature>
<proteinExistence type="inferred from homology"/>
<feature type="compositionally biased region" description="Basic and acidic residues" evidence="11">
    <location>
        <begin position="105"/>
        <end position="116"/>
    </location>
</feature>
<evidence type="ECO:0000256" key="5">
    <source>
        <dbReference type="ARBA" id="ARBA00022792"/>
    </source>
</evidence>